<reference evidence="1 2" key="1">
    <citation type="journal article" date="2020" name="mSystems">
        <title>Defining Genomic and Predicted Metabolic Features of the Acetobacterium Genus.</title>
        <authorList>
            <person name="Ross D.E."/>
            <person name="Marshall C.W."/>
            <person name="Gulliver D."/>
            <person name="May H.D."/>
            <person name="Norman R.S."/>
        </authorList>
    </citation>
    <scope>NUCLEOTIDE SEQUENCE [LARGE SCALE GENOMIC DNA]</scope>
    <source>
        <strain evidence="1 2">DSM 4132</strain>
    </source>
</reference>
<dbReference type="RefSeq" id="WP_186893778.1">
    <property type="nucleotide sequence ID" value="NZ_WJBE01000004.1"/>
</dbReference>
<protein>
    <recommendedName>
        <fullName evidence="3">Preprotein translocase subunit SecB</fullName>
    </recommendedName>
</protein>
<accession>A0ABR6YVQ7</accession>
<organism evidence="1 2">
    <name type="scientific">Acetobacterium malicum</name>
    <dbReference type="NCBI Taxonomy" id="52692"/>
    <lineage>
        <taxon>Bacteria</taxon>
        <taxon>Bacillati</taxon>
        <taxon>Bacillota</taxon>
        <taxon>Clostridia</taxon>
        <taxon>Eubacteriales</taxon>
        <taxon>Eubacteriaceae</taxon>
        <taxon>Acetobacterium</taxon>
    </lineage>
</organism>
<gene>
    <name evidence="1" type="ORF">GH811_06610</name>
</gene>
<sequence length="147" mass="16741">MSNGKFNNMRAKVWSGDCEDGLLCNCSEKSLKINGFFRSTITGVKFSVVNDGGIFGEKDVMINLTFTLTDLPGYTEPIEISDQMQFSWEMNSRFVRTLEFLELLPTLISEFDAVSLLGTPVEVFVRSELMDEKFVNQIMDIQKRKDN</sequence>
<name>A0ABR6YVQ7_9FIRM</name>
<evidence type="ECO:0008006" key="3">
    <source>
        <dbReference type="Google" id="ProtNLM"/>
    </source>
</evidence>
<dbReference type="Proteomes" id="UP000622405">
    <property type="component" value="Unassembled WGS sequence"/>
</dbReference>
<evidence type="ECO:0000313" key="2">
    <source>
        <dbReference type="Proteomes" id="UP000622405"/>
    </source>
</evidence>
<proteinExistence type="predicted"/>
<dbReference type="EMBL" id="WJBE01000004">
    <property type="protein sequence ID" value="MBC3899282.1"/>
    <property type="molecule type" value="Genomic_DNA"/>
</dbReference>
<keyword evidence="2" id="KW-1185">Reference proteome</keyword>
<evidence type="ECO:0000313" key="1">
    <source>
        <dbReference type="EMBL" id="MBC3899282.1"/>
    </source>
</evidence>
<comment type="caution">
    <text evidence="1">The sequence shown here is derived from an EMBL/GenBank/DDBJ whole genome shotgun (WGS) entry which is preliminary data.</text>
</comment>